<keyword evidence="1" id="KW-0472">Membrane</keyword>
<gene>
    <name evidence="2" type="ORF">NVV95_03310</name>
</gene>
<feature type="transmembrane region" description="Helical" evidence="1">
    <location>
        <begin position="64"/>
        <end position="85"/>
    </location>
</feature>
<protein>
    <submittedName>
        <fullName evidence="2">Low temperature requirement protein A</fullName>
    </submittedName>
</protein>
<accession>A0ABT2GE62</accession>
<keyword evidence="1" id="KW-0812">Transmembrane</keyword>
<feature type="transmembrane region" description="Helical" evidence="1">
    <location>
        <begin position="261"/>
        <end position="280"/>
    </location>
</feature>
<dbReference type="PANTHER" id="PTHR36840:SF1">
    <property type="entry name" value="BLL5714 PROTEIN"/>
    <property type="match status" value="1"/>
</dbReference>
<dbReference type="EMBL" id="JANTEZ010000001">
    <property type="protein sequence ID" value="MCS5713580.1"/>
    <property type="molecule type" value="Genomic_DNA"/>
</dbReference>
<organism evidence="2 3">
    <name type="scientific">Herbiconiux gentiana</name>
    <dbReference type="NCBI Taxonomy" id="2970912"/>
    <lineage>
        <taxon>Bacteria</taxon>
        <taxon>Bacillati</taxon>
        <taxon>Actinomycetota</taxon>
        <taxon>Actinomycetes</taxon>
        <taxon>Micrococcales</taxon>
        <taxon>Microbacteriaceae</taxon>
        <taxon>Herbiconiux</taxon>
    </lineage>
</organism>
<feature type="transmembrane region" description="Helical" evidence="1">
    <location>
        <begin position="395"/>
        <end position="415"/>
    </location>
</feature>
<keyword evidence="3" id="KW-1185">Reference proteome</keyword>
<feature type="transmembrane region" description="Helical" evidence="1">
    <location>
        <begin position="133"/>
        <end position="153"/>
    </location>
</feature>
<feature type="transmembrane region" description="Helical" evidence="1">
    <location>
        <begin position="32"/>
        <end position="52"/>
    </location>
</feature>
<evidence type="ECO:0000313" key="2">
    <source>
        <dbReference type="EMBL" id="MCS5713580.1"/>
    </source>
</evidence>
<feature type="transmembrane region" description="Helical" evidence="1">
    <location>
        <begin position="362"/>
        <end position="383"/>
    </location>
</feature>
<keyword evidence="1" id="KW-1133">Transmembrane helix</keyword>
<dbReference type="PANTHER" id="PTHR36840">
    <property type="entry name" value="BLL5714 PROTEIN"/>
    <property type="match status" value="1"/>
</dbReference>
<evidence type="ECO:0000256" key="1">
    <source>
        <dbReference type="SAM" id="Phobius"/>
    </source>
</evidence>
<proteinExistence type="predicted"/>
<sequence length="447" mass="47820">MVDERFRSRLEDELRHRLRPLRGQRSGGPGRAVTPLELLYDLVYVIAFAAAAEQLAHQVGEGHVWSAVGAYLFAIWAISWAWMNFSWFASAYGNDDALFRVLTIVQMVGAVVLMFGLPVSFESAAGGESPNNLLMVVGYIVMRVPLIALWLRAAAQDARHRRIDVAYAVTITVAQLLWLLTAVVPLAVPVTVVAIVVLASAEMVAPVLLERRIGRTPWNAGHLAERFGLLTLIALGEVIAATVAAVGALTQERGWSLEAAALVASGLVIAAGFWWAYFLIPSRIVLERWPSRTFAWRYAHLPMFGSIAAVGAGLRIAAAAIEGESLTVFQIALALAVPVAVMIAMIFITWSVLLRSYDLTHLPLLIAACVPLVAALAVGATAGRGTLDLADPGSVAALVSVIVLVALCPVVEVVGHEAVGYTHTLAAVLRTYEQADARERAQAAGGD</sequence>
<name>A0ABT2GE62_9MICO</name>
<dbReference type="InterPro" id="IPR010640">
    <property type="entry name" value="Low_temperature_requirement_A"/>
</dbReference>
<feature type="transmembrane region" description="Helical" evidence="1">
    <location>
        <begin position="165"/>
        <end position="184"/>
    </location>
</feature>
<evidence type="ECO:0000313" key="3">
    <source>
        <dbReference type="Proteomes" id="UP001165580"/>
    </source>
</evidence>
<dbReference type="RefSeq" id="WP_259485107.1">
    <property type="nucleotide sequence ID" value="NZ_JANTEZ010000001.1"/>
</dbReference>
<feature type="transmembrane region" description="Helical" evidence="1">
    <location>
        <begin position="301"/>
        <end position="321"/>
    </location>
</feature>
<feature type="transmembrane region" description="Helical" evidence="1">
    <location>
        <begin position="190"/>
        <end position="209"/>
    </location>
</feature>
<feature type="transmembrane region" description="Helical" evidence="1">
    <location>
        <begin position="327"/>
        <end position="350"/>
    </location>
</feature>
<reference evidence="2" key="1">
    <citation type="submission" date="2022-08" db="EMBL/GenBank/DDBJ databases">
        <authorList>
            <person name="Deng Y."/>
            <person name="Han X.-F."/>
            <person name="Zhang Y.-Q."/>
        </authorList>
    </citation>
    <scope>NUCLEOTIDE SEQUENCE</scope>
    <source>
        <strain evidence="2">CPCC 205716</strain>
    </source>
</reference>
<comment type="caution">
    <text evidence="2">The sequence shown here is derived from an EMBL/GenBank/DDBJ whole genome shotgun (WGS) entry which is preliminary data.</text>
</comment>
<feature type="transmembrane region" description="Helical" evidence="1">
    <location>
        <begin position="229"/>
        <end position="249"/>
    </location>
</feature>
<dbReference type="Pfam" id="PF06772">
    <property type="entry name" value="LtrA"/>
    <property type="match status" value="1"/>
</dbReference>
<dbReference type="Proteomes" id="UP001165580">
    <property type="component" value="Unassembled WGS sequence"/>
</dbReference>
<feature type="transmembrane region" description="Helical" evidence="1">
    <location>
        <begin position="97"/>
        <end position="121"/>
    </location>
</feature>